<comment type="caution">
    <text evidence="1">The sequence shown here is derived from an EMBL/GenBank/DDBJ whole genome shotgun (WGS) entry which is preliminary data.</text>
</comment>
<keyword evidence="2" id="KW-1185">Reference proteome</keyword>
<proteinExistence type="predicted"/>
<dbReference type="Proteomes" id="UP001240236">
    <property type="component" value="Unassembled WGS sequence"/>
</dbReference>
<gene>
    <name evidence="1" type="ORF">J2S42_000058</name>
</gene>
<dbReference type="AlphaFoldDB" id="A0AAE3VU62"/>
<accession>A0AAE3VU62</accession>
<sequence>MTDPQPAEDFNDPRHIYQARAAQAAREAEHDFVRGIDAEISTPAPGIGTLMRRALSSLPDEEDA</sequence>
<dbReference type="RefSeq" id="WP_307233982.1">
    <property type="nucleotide sequence ID" value="NZ_JAUSUZ010000001.1"/>
</dbReference>
<reference evidence="1 2" key="1">
    <citation type="submission" date="2023-07" db="EMBL/GenBank/DDBJ databases">
        <title>Sequencing the genomes of 1000 actinobacteria strains.</title>
        <authorList>
            <person name="Klenk H.-P."/>
        </authorList>
    </citation>
    <scope>NUCLEOTIDE SEQUENCE [LARGE SCALE GENOMIC DNA]</scope>
    <source>
        <strain evidence="1 2">DSM 44709</strain>
    </source>
</reference>
<evidence type="ECO:0000313" key="1">
    <source>
        <dbReference type="EMBL" id="MDQ0363389.1"/>
    </source>
</evidence>
<evidence type="ECO:0000313" key="2">
    <source>
        <dbReference type="Proteomes" id="UP001240236"/>
    </source>
</evidence>
<organism evidence="1 2">
    <name type="scientific">Catenuloplanes indicus</name>
    <dbReference type="NCBI Taxonomy" id="137267"/>
    <lineage>
        <taxon>Bacteria</taxon>
        <taxon>Bacillati</taxon>
        <taxon>Actinomycetota</taxon>
        <taxon>Actinomycetes</taxon>
        <taxon>Micromonosporales</taxon>
        <taxon>Micromonosporaceae</taxon>
        <taxon>Catenuloplanes</taxon>
    </lineage>
</organism>
<dbReference type="EMBL" id="JAUSUZ010000001">
    <property type="protein sequence ID" value="MDQ0363389.1"/>
    <property type="molecule type" value="Genomic_DNA"/>
</dbReference>
<protein>
    <submittedName>
        <fullName evidence="1">Uncharacterized protein</fullName>
    </submittedName>
</protein>
<name>A0AAE3VU62_9ACTN</name>